<evidence type="ECO:0000256" key="6">
    <source>
        <dbReference type="ARBA" id="ARBA00023136"/>
    </source>
</evidence>
<dbReference type="RefSeq" id="WP_308449896.1">
    <property type="nucleotide sequence ID" value="NZ_JAJEQC010000014.1"/>
</dbReference>
<comment type="caution">
    <text evidence="10">The sequence shown here is derived from an EMBL/GenBank/DDBJ whole genome shotgun (WGS) entry which is preliminary data.</text>
</comment>
<feature type="domain" description="ABC transporter" evidence="8">
    <location>
        <begin position="348"/>
        <end position="583"/>
    </location>
</feature>
<feature type="transmembrane region" description="Helical" evidence="7">
    <location>
        <begin position="265"/>
        <end position="283"/>
    </location>
</feature>
<dbReference type="GO" id="GO:0005886">
    <property type="term" value="C:plasma membrane"/>
    <property type="evidence" value="ECO:0007669"/>
    <property type="project" value="UniProtKB-SubCell"/>
</dbReference>
<evidence type="ECO:0000259" key="9">
    <source>
        <dbReference type="PROSITE" id="PS50929"/>
    </source>
</evidence>
<name>A0AAE3AJH7_9FIRM</name>
<evidence type="ECO:0000256" key="7">
    <source>
        <dbReference type="SAM" id="Phobius"/>
    </source>
</evidence>
<dbReference type="PROSITE" id="PS50929">
    <property type="entry name" value="ABC_TM1F"/>
    <property type="match status" value="1"/>
</dbReference>
<dbReference type="Pfam" id="PF00005">
    <property type="entry name" value="ABC_tran"/>
    <property type="match status" value="1"/>
</dbReference>
<organism evidence="10 11">
    <name type="scientific">Hominenteromicrobium mulieris</name>
    <dbReference type="NCBI Taxonomy" id="2885357"/>
    <lineage>
        <taxon>Bacteria</taxon>
        <taxon>Bacillati</taxon>
        <taxon>Bacillota</taxon>
        <taxon>Clostridia</taxon>
        <taxon>Eubacteriales</taxon>
        <taxon>Oscillospiraceae</taxon>
        <taxon>Hominenteromicrobium</taxon>
    </lineage>
</organism>
<dbReference type="CDD" id="cd18549">
    <property type="entry name" value="ABC_6TM_YwjA_like"/>
    <property type="match status" value="1"/>
</dbReference>
<keyword evidence="4 10" id="KW-0067">ATP-binding</keyword>
<dbReference type="SMART" id="SM00382">
    <property type="entry name" value="AAA"/>
    <property type="match status" value="1"/>
</dbReference>
<reference evidence="10" key="1">
    <citation type="submission" date="2021-10" db="EMBL/GenBank/DDBJ databases">
        <title>Anaerobic single-cell dispensing facilitates the cultivation of human gut bacteria.</title>
        <authorList>
            <person name="Afrizal A."/>
        </authorList>
    </citation>
    <scope>NUCLEOTIDE SEQUENCE</scope>
    <source>
        <strain evidence="10">CLA-AA-H250</strain>
    </source>
</reference>
<dbReference type="PANTHER" id="PTHR43394">
    <property type="entry name" value="ATP-DEPENDENT PERMEASE MDL1, MITOCHONDRIAL"/>
    <property type="match status" value="1"/>
</dbReference>
<keyword evidence="11" id="KW-1185">Reference proteome</keyword>
<evidence type="ECO:0000256" key="4">
    <source>
        <dbReference type="ARBA" id="ARBA00022840"/>
    </source>
</evidence>
<evidence type="ECO:0000256" key="2">
    <source>
        <dbReference type="ARBA" id="ARBA00022692"/>
    </source>
</evidence>
<evidence type="ECO:0000256" key="1">
    <source>
        <dbReference type="ARBA" id="ARBA00004651"/>
    </source>
</evidence>
<dbReference type="SUPFAM" id="SSF52540">
    <property type="entry name" value="P-loop containing nucleoside triphosphate hydrolases"/>
    <property type="match status" value="1"/>
</dbReference>
<dbReference type="InterPro" id="IPR027417">
    <property type="entry name" value="P-loop_NTPase"/>
</dbReference>
<dbReference type="InterPro" id="IPR011527">
    <property type="entry name" value="ABC1_TM_dom"/>
</dbReference>
<dbReference type="Proteomes" id="UP001199424">
    <property type="component" value="Unassembled WGS sequence"/>
</dbReference>
<dbReference type="EMBL" id="JAJEQC010000014">
    <property type="protein sequence ID" value="MCC2137745.1"/>
    <property type="molecule type" value="Genomic_DNA"/>
</dbReference>
<dbReference type="InterPro" id="IPR036640">
    <property type="entry name" value="ABC1_TM_sf"/>
</dbReference>
<dbReference type="PANTHER" id="PTHR43394:SF1">
    <property type="entry name" value="ATP-BINDING CASSETTE SUB-FAMILY B MEMBER 10, MITOCHONDRIAL"/>
    <property type="match status" value="1"/>
</dbReference>
<feature type="transmembrane region" description="Helical" evidence="7">
    <location>
        <begin position="60"/>
        <end position="78"/>
    </location>
</feature>
<evidence type="ECO:0000259" key="8">
    <source>
        <dbReference type="PROSITE" id="PS50893"/>
    </source>
</evidence>
<keyword evidence="6 7" id="KW-0472">Membrane</keyword>
<accession>A0AAE3AJH7</accession>
<dbReference type="InterPro" id="IPR017871">
    <property type="entry name" value="ABC_transporter-like_CS"/>
</dbReference>
<dbReference type="SUPFAM" id="SSF90123">
    <property type="entry name" value="ABC transporter transmembrane region"/>
    <property type="match status" value="1"/>
</dbReference>
<dbReference type="PROSITE" id="PS00211">
    <property type="entry name" value="ABC_TRANSPORTER_1"/>
    <property type="match status" value="1"/>
</dbReference>
<dbReference type="GO" id="GO:0015421">
    <property type="term" value="F:ABC-type oligopeptide transporter activity"/>
    <property type="evidence" value="ECO:0007669"/>
    <property type="project" value="TreeGrafter"/>
</dbReference>
<dbReference type="Gene3D" id="3.40.50.300">
    <property type="entry name" value="P-loop containing nucleotide triphosphate hydrolases"/>
    <property type="match status" value="1"/>
</dbReference>
<feature type="transmembrane region" description="Helical" evidence="7">
    <location>
        <begin position="24"/>
        <end position="48"/>
    </location>
</feature>
<dbReference type="Gene3D" id="1.20.1560.10">
    <property type="entry name" value="ABC transporter type 1, transmembrane domain"/>
    <property type="match status" value="1"/>
</dbReference>
<evidence type="ECO:0000256" key="3">
    <source>
        <dbReference type="ARBA" id="ARBA00022741"/>
    </source>
</evidence>
<dbReference type="GO" id="GO:0005524">
    <property type="term" value="F:ATP binding"/>
    <property type="evidence" value="ECO:0007669"/>
    <property type="project" value="UniProtKB-KW"/>
</dbReference>
<evidence type="ECO:0000313" key="11">
    <source>
        <dbReference type="Proteomes" id="UP001199424"/>
    </source>
</evidence>
<comment type="subcellular location">
    <subcellularLocation>
        <location evidence="1">Cell membrane</location>
        <topology evidence="1">Multi-pass membrane protein</topology>
    </subcellularLocation>
</comment>
<sequence>MEATVTNKGKKGLIRRFAPYFKKYLWILIFDLFCAALTTVCELALPIIVQQITNRGINDLASLTLSYILRIGGLYIFLKLVDVGATFFMASIGHIMGTKIETDMRRDMFAHLQKLSFSYFDNTKIGQLMSRITTDLFDITEFAHHCPEEFFIAGIKIIGAFVILCTMSVPLTLIIFAVLPFMLAAAMFFNKRMQAQFRSQRQQLGEINAQVEDSLLGVRVVKSFANEPLEEKKFEEGNQRFYNIKRLRYMYMGGFEASNKFFDGLMYIVVVIAGAIFMMNGAIDPSQLVAYLLYITTLINSIHRIVQFTEQFQSGMSGVERFFQVMDAPIEISDAPDAKDIGIVKGDVTFDHVSFKYNDDGTEVLSDIDLDVKAGENIALVGPSGGGKTTLCNLIPRFYDTTAGTIRIDGKDIRTVTLKSLRDRIGFVQQDVYLFSGSVFENIQYGKPGASKEEVIAASKMAGAHEFIEGLSNGYDTYVGERGVKLSGGQKQRISIARAFLKNPPILILDEATSALDNESERIVQASLEKLAKGRTTFTIAHRLTTIKNATKILVLTDKGIEEAGTHQELMKKKGIYFDLYKSYQEMTADTE</sequence>
<evidence type="ECO:0000256" key="5">
    <source>
        <dbReference type="ARBA" id="ARBA00022989"/>
    </source>
</evidence>
<feature type="transmembrane region" description="Helical" evidence="7">
    <location>
        <begin position="289"/>
        <end position="306"/>
    </location>
</feature>
<dbReference type="InterPro" id="IPR039421">
    <property type="entry name" value="Type_1_exporter"/>
</dbReference>
<keyword evidence="3" id="KW-0547">Nucleotide-binding</keyword>
<dbReference type="InterPro" id="IPR003439">
    <property type="entry name" value="ABC_transporter-like_ATP-bd"/>
</dbReference>
<proteinExistence type="predicted"/>
<feature type="domain" description="ABC transmembrane type-1" evidence="9">
    <location>
        <begin position="29"/>
        <end position="314"/>
    </location>
</feature>
<feature type="transmembrane region" description="Helical" evidence="7">
    <location>
        <begin position="157"/>
        <end position="189"/>
    </location>
</feature>
<keyword evidence="5 7" id="KW-1133">Transmembrane helix</keyword>
<gene>
    <name evidence="10" type="ORF">LKD31_12085</name>
</gene>
<dbReference type="GO" id="GO:0016887">
    <property type="term" value="F:ATP hydrolysis activity"/>
    <property type="evidence" value="ECO:0007669"/>
    <property type="project" value="InterPro"/>
</dbReference>
<dbReference type="AlphaFoldDB" id="A0AAE3AJH7"/>
<dbReference type="CDD" id="cd03251">
    <property type="entry name" value="ABCC_MsbA"/>
    <property type="match status" value="1"/>
</dbReference>
<keyword evidence="2 7" id="KW-0812">Transmembrane</keyword>
<protein>
    <submittedName>
        <fullName evidence="10">ABC transporter ATP-binding protein/permease</fullName>
    </submittedName>
</protein>
<dbReference type="InterPro" id="IPR003593">
    <property type="entry name" value="AAA+_ATPase"/>
</dbReference>
<dbReference type="FunFam" id="3.40.50.300:FF:000218">
    <property type="entry name" value="Multidrug ABC transporter ATP-binding protein"/>
    <property type="match status" value="1"/>
</dbReference>
<dbReference type="PROSITE" id="PS50893">
    <property type="entry name" value="ABC_TRANSPORTER_2"/>
    <property type="match status" value="1"/>
</dbReference>
<dbReference type="Pfam" id="PF00664">
    <property type="entry name" value="ABC_membrane"/>
    <property type="match status" value="1"/>
</dbReference>
<evidence type="ECO:0000313" key="10">
    <source>
        <dbReference type="EMBL" id="MCC2137745.1"/>
    </source>
</evidence>